<feature type="coiled-coil region" evidence="1">
    <location>
        <begin position="561"/>
        <end position="588"/>
    </location>
</feature>
<protein>
    <submittedName>
        <fullName evidence="2">Uncharacterized protein</fullName>
    </submittedName>
</protein>
<dbReference type="KEGG" id="tva:4744745"/>
<feature type="coiled-coil region" evidence="1">
    <location>
        <begin position="305"/>
        <end position="518"/>
    </location>
</feature>
<dbReference type="SUPFAM" id="SSF57997">
    <property type="entry name" value="Tropomyosin"/>
    <property type="match status" value="1"/>
</dbReference>
<proteinExistence type="predicted"/>
<dbReference type="VEuPathDB" id="TrichDB:TVAG_289620"/>
<dbReference type="RefSeq" id="XP_001300027.1">
    <property type="nucleotide sequence ID" value="XM_001300026.1"/>
</dbReference>
<dbReference type="InParanoid" id="A2G6X0"/>
<sequence length="688" mass="80362">MSNIRNDYLFLTNRLLGYSSSQADYKKINSSVDKLLRFKDENDKIKQSIALLQKQILDSSQEISINIIFERILDKFKEYQNGYRRISKAFNLHDSNTNDLINKILEKHTSLQLETSELSKTYDKLAKSANSMRDQIKLLQNQLKNREKESIIVQSEVEKQITTKQMKIDTLENKLSDLLQKSNEIRINFEQSLREIEDSNKYAITSRKEILDLTEENKNLKHQIELMETRLKSYSTQSDKISSYEKQISGLQQTINSLTNQIEILQNTKIENNYNVELNLKRENEEQKDKIAKNQKIISDMKIKIQDLNIKIGQYDKNISDLKQKLSEQKNDFEKLQRETIHKYQNLIIESQNKESQKYKIELEAAADEMKESQSIMRKFAEKVEKQNRKIKNLNQVIDQMKNESFNESKINGVLKEKIEQLNKEKREDIQNITTLKLQNSELKKKLELNERNDTSKANEFILKVKSLELELESIKNENNSYKMTIENYKPKLNDYEIKSLHQKVMALETELSLERKKFTSLQTQFSSLCKENEKNILMINDLKKKISNFQQESSRLSLFEQNMNEKVESMQKKLELAEGNLSTSEKALATLSELVKTAKIELIRYNKSEIDAENSLSNLFGIFGITNQRIKSLIVNKPNTINKKPVRTSHGIAGNASDLFVRLNTLCNQVENETENMSIILQNSTIQ</sequence>
<dbReference type="Proteomes" id="UP000001542">
    <property type="component" value="Unassembled WGS sequence"/>
</dbReference>
<dbReference type="STRING" id="5722.A2G6X0"/>
<accession>A2G6X0</accession>
<evidence type="ECO:0000313" key="3">
    <source>
        <dbReference type="Proteomes" id="UP000001542"/>
    </source>
</evidence>
<name>A2G6X0_TRIV3</name>
<reference evidence="2" key="2">
    <citation type="journal article" date="2007" name="Science">
        <title>Draft genome sequence of the sexually transmitted pathogen Trichomonas vaginalis.</title>
        <authorList>
            <person name="Carlton J.M."/>
            <person name="Hirt R.P."/>
            <person name="Silva J.C."/>
            <person name="Delcher A.L."/>
            <person name="Schatz M."/>
            <person name="Zhao Q."/>
            <person name="Wortman J.R."/>
            <person name="Bidwell S.L."/>
            <person name="Alsmark U.C.M."/>
            <person name="Besteiro S."/>
            <person name="Sicheritz-Ponten T."/>
            <person name="Noel C.J."/>
            <person name="Dacks J.B."/>
            <person name="Foster P.G."/>
            <person name="Simillion C."/>
            <person name="Van de Peer Y."/>
            <person name="Miranda-Saavedra D."/>
            <person name="Barton G.J."/>
            <person name="Westrop G.D."/>
            <person name="Mueller S."/>
            <person name="Dessi D."/>
            <person name="Fiori P.L."/>
            <person name="Ren Q."/>
            <person name="Paulsen I."/>
            <person name="Zhang H."/>
            <person name="Bastida-Corcuera F.D."/>
            <person name="Simoes-Barbosa A."/>
            <person name="Brown M.T."/>
            <person name="Hayes R.D."/>
            <person name="Mukherjee M."/>
            <person name="Okumura C.Y."/>
            <person name="Schneider R."/>
            <person name="Smith A.J."/>
            <person name="Vanacova S."/>
            <person name="Villalvazo M."/>
            <person name="Haas B.J."/>
            <person name="Pertea M."/>
            <person name="Feldblyum T.V."/>
            <person name="Utterback T.R."/>
            <person name="Shu C.L."/>
            <person name="Osoegawa K."/>
            <person name="de Jong P.J."/>
            <person name="Hrdy I."/>
            <person name="Horvathova L."/>
            <person name="Zubacova Z."/>
            <person name="Dolezal P."/>
            <person name="Malik S.B."/>
            <person name="Logsdon J.M. Jr."/>
            <person name="Henze K."/>
            <person name="Gupta A."/>
            <person name="Wang C.C."/>
            <person name="Dunne R.L."/>
            <person name="Upcroft J.A."/>
            <person name="Upcroft P."/>
            <person name="White O."/>
            <person name="Salzberg S.L."/>
            <person name="Tang P."/>
            <person name="Chiu C.-H."/>
            <person name="Lee Y.-S."/>
            <person name="Embley T.M."/>
            <person name="Coombs G.H."/>
            <person name="Mottram J.C."/>
            <person name="Tachezy J."/>
            <person name="Fraser-Liggett C.M."/>
            <person name="Johnson P.J."/>
        </authorList>
    </citation>
    <scope>NUCLEOTIDE SEQUENCE [LARGE SCALE GENOMIC DNA]</scope>
    <source>
        <strain evidence="2">G3</strain>
    </source>
</reference>
<dbReference type="EMBL" id="DS114511">
    <property type="protein sequence ID" value="EAX87097.1"/>
    <property type="molecule type" value="Genomic_DNA"/>
</dbReference>
<keyword evidence="3" id="KW-1185">Reference proteome</keyword>
<dbReference type="eggNOG" id="KOG1836">
    <property type="taxonomic scope" value="Eukaryota"/>
</dbReference>
<dbReference type="VEuPathDB" id="TrichDB:TVAGG3_0919540"/>
<evidence type="ECO:0000256" key="1">
    <source>
        <dbReference type="SAM" id="Coils"/>
    </source>
</evidence>
<evidence type="ECO:0000313" key="2">
    <source>
        <dbReference type="EMBL" id="EAX87097.1"/>
    </source>
</evidence>
<keyword evidence="1" id="KW-0175">Coiled coil</keyword>
<organism evidence="2 3">
    <name type="scientific">Trichomonas vaginalis (strain ATCC PRA-98 / G3)</name>
    <dbReference type="NCBI Taxonomy" id="412133"/>
    <lineage>
        <taxon>Eukaryota</taxon>
        <taxon>Metamonada</taxon>
        <taxon>Parabasalia</taxon>
        <taxon>Trichomonadida</taxon>
        <taxon>Trichomonadidae</taxon>
        <taxon>Trichomonas</taxon>
    </lineage>
</organism>
<dbReference type="OMA" id="RETIHKY"/>
<feature type="coiled-coil region" evidence="1">
    <location>
        <begin position="122"/>
        <end position="268"/>
    </location>
</feature>
<dbReference type="SMR" id="A2G6X0"/>
<reference evidence="2" key="1">
    <citation type="submission" date="2006-10" db="EMBL/GenBank/DDBJ databases">
        <authorList>
            <person name="Amadeo P."/>
            <person name="Zhao Q."/>
            <person name="Wortman J."/>
            <person name="Fraser-Liggett C."/>
            <person name="Carlton J."/>
        </authorList>
    </citation>
    <scope>NUCLEOTIDE SEQUENCE</scope>
    <source>
        <strain evidence="2">G3</strain>
    </source>
</reference>
<gene>
    <name evidence="2" type="ORF">TVAG_289620</name>
</gene>
<dbReference type="AlphaFoldDB" id="A2G6X0"/>